<accession>A0A2G9YCH8</accession>
<reference evidence="1 2" key="1">
    <citation type="submission" date="2017-09" db="EMBL/GenBank/DDBJ databases">
        <title>Depth-based differentiation of microbial function through sediment-hosted aquifers and enrichment of novel symbionts in the deep terrestrial subsurface.</title>
        <authorList>
            <person name="Probst A.J."/>
            <person name="Ladd B."/>
            <person name="Jarett J.K."/>
            <person name="Geller-Mcgrath D.E."/>
            <person name="Sieber C.M."/>
            <person name="Emerson J.B."/>
            <person name="Anantharaman K."/>
            <person name="Thomas B.C."/>
            <person name="Malmstrom R."/>
            <person name="Stieglmeier M."/>
            <person name="Klingl A."/>
            <person name="Woyke T."/>
            <person name="Ryan C.M."/>
            <person name="Banfield J.F."/>
        </authorList>
    </citation>
    <scope>NUCLEOTIDE SEQUENCE [LARGE SCALE GENOMIC DNA]</scope>
    <source>
        <strain evidence="1">CG23_combo_of_CG06-09_8_20_14_all_48_7</strain>
    </source>
</reference>
<feature type="non-terminal residue" evidence="1">
    <location>
        <position position="202"/>
    </location>
</feature>
<comment type="caution">
    <text evidence="1">The sequence shown here is derived from an EMBL/GenBank/DDBJ whole genome shotgun (WGS) entry which is preliminary data.</text>
</comment>
<name>A0A2G9YCH8_9BACT</name>
<proteinExistence type="predicted"/>
<evidence type="ECO:0000313" key="1">
    <source>
        <dbReference type="EMBL" id="PIP16241.1"/>
    </source>
</evidence>
<dbReference type="SUPFAM" id="SSF51395">
    <property type="entry name" value="FMN-linked oxidoreductases"/>
    <property type="match status" value="1"/>
</dbReference>
<dbReference type="AlphaFoldDB" id="A0A2G9YCH8"/>
<organism evidence="1 2">
    <name type="scientific">bacterium (Candidatus Ratteibacteria) CG23_combo_of_CG06-09_8_20_14_all_48_7</name>
    <dbReference type="NCBI Taxonomy" id="2014292"/>
    <lineage>
        <taxon>Bacteria</taxon>
        <taxon>Candidatus Ratteibacteria</taxon>
    </lineage>
</organism>
<dbReference type="Proteomes" id="UP000230392">
    <property type="component" value="Unassembled WGS sequence"/>
</dbReference>
<protein>
    <submittedName>
        <fullName evidence="1">FMN-binding glutamate synthase family protein</fullName>
    </submittedName>
</protein>
<dbReference type="EMBL" id="PCRF01000167">
    <property type="protein sequence ID" value="PIP16241.1"/>
    <property type="molecule type" value="Genomic_DNA"/>
</dbReference>
<sequence length="202" mass="21802">MDGCIGFCEVAKSGIRGRELIYPQPFGRIVAGAEKDYPLDFSHFNIQGTCVGAVGIEADPDRAIFPAVDISTEIGGKNKIKLDVPFFTGALGSTDVARINWEENAVGASLCGTIVVVGENVCGMDHNAEIKNGRVIKSPEMERRVKSYKRWHSGHGTIVVQYNVEDGRLGVPEYVLELGVEAIEPKWGQGAKDIGGEVKLPT</sequence>
<gene>
    <name evidence="1" type="ORF">COX46_03450</name>
</gene>
<evidence type="ECO:0000313" key="2">
    <source>
        <dbReference type="Proteomes" id="UP000230392"/>
    </source>
</evidence>